<dbReference type="AlphaFoldDB" id="V9ND99"/>
<feature type="transmembrane region" description="Helical" evidence="1">
    <location>
        <begin position="49"/>
        <end position="73"/>
    </location>
</feature>
<protein>
    <submittedName>
        <fullName evidence="2">NADH dehydrogenase subunit 6</fullName>
    </submittedName>
</protein>
<gene>
    <name evidence="2" type="primary">nad6</name>
</gene>
<accession>V9ND99</accession>
<proteinExistence type="predicted"/>
<geneLocation type="mitochondrion" evidence="2"/>
<dbReference type="CTD" id="67122143"/>
<keyword evidence="2" id="KW-0496">Mitochondrion</keyword>
<keyword evidence="1" id="KW-1133">Transmembrane helix</keyword>
<sequence>MLFVSSLILSLYFCSLLSFSFVTHPVSYCFLLLFSAFNVVGYTFVIMGFSWYMVLFCLVYVGGVYVLFIFVSMHSPNPSSLFGEGVSFVVFAFVVLSVLFMGLGYKYKWVVPECSHYLCSYFEGPSYLLLCAVLMLGFVVISVVSSDKDAFFR</sequence>
<keyword evidence="1" id="KW-0812">Transmembrane</keyword>
<dbReference type="EMBL" id="KC330755">
    <property type="protein sequence ID" value="AGN12766.1"/>
    <property type="molecule type" value="Genomic_DNA"/>
</dbReference>
<dbReference type="GeneID" id="18129071"/>
<evidence type="ECO:0000313" key="2">
    <source>
        <dbReference type="EMBL" id="AGN12766.1"/>
    </source>
</evidence>
<name>V9ND99_9TREM</name>
<evidence type="ECO:0000256" key="1">
    <source>
        <dbReference type="SAM" id="Phobius"/>
    </source>
</evidence>
<keyword evidence="1" id="KW-0472">Membrane</keyword>
<feature type="transmembrane region" description="Helical" evidence="1">
    <location>
        <begin position="85"/>
        <end position="105"/>
    </location>
</feature>
<feature type="transmembrane region" description="Helical" evidence="1">
    <location>
        <begin position="125"/>
        <end position="144"/>
    </location>
</feature>
<organism evidence="2">
    <name type="scientific">Metagonimus yokogawai</name>
    <dbReference type="NCBI Taxonomy" id="84529"/>
    <lineage>
        <taxon>Eukaryota</taxon>
        <taxon>Metazoa</taxon>
        <taxon>Spiralia</taxon>
        <taxon>Lophotrochozoa</taxon>
        <taxon>Platyhelminthes</taxon>
        <taxon>Trematoda</taxon>
        <taxon>Digenea</taxon>
        <taxon>Opisthorchiida</taxon>
        <taxon>Opisthorchiata</taxon>
        <taxon>Heterophyidae</taxon>
        <taxon>Metagonimus</taxon>
    </lineage>
</organism>
<dbReference type="RefSeq" id="YP_008994164.1">
    <property type="nucleotide sequence ID" value="NC_023249.1"/>
</dbReference>
<reference evidence="2" key="1">
    <citation type="submission" date="2012-12" db="EMBL/GenBank/DDBJ databases">
        <authorList>
            <person name="Jeon H.-K."/>
            <person name="Lee D."/>
            <person name="Park H."/>
            <person name="Eom K.S."/>
        </authorList>
    </citation>
    <scope>NUCLEOTIDE SEQUENCE</scope>
</reference>